<dbReference type="PANTHER" id="PTHR20963">
    <property type="entry name" value="MULTIPLE INOSITOL POLYPHOSPHATE PHOSPHATASE-RELATED"/>
    <property type="match status" value="1"/>
</dbReference>
<organism evidence="3 4">
    <name type="scientific">Crucibulum laeve</name>
    <dbReference type="NCBI Taxonomy" id="68775"/>
    <lineage>
        <taxon>Eukaryota</taxon>
        <taxon>Fungi</taxon>
        <taxon>Dikarya</taxon>
        <taxon>Basidiomycota</taxon>
        <taxon>Agaricomycotina</taxon>
        <taxon>Agaricomycetes</taxon>
        <taxon>Agaricomycetidae</taxon>
        <taxon>Agaricales</taxon>
        <taxon>Agaricineae</taxon>
        <taxon>Nidulariaceae</taxon>
        <taxon>Crucibulum</taxon>
    </lineage>
</organism>
<dbReference type="InterPro" id="IPR029033">
    <property type="entry name" value="His_PPase_superfam"/>
</dbReference>
<dbReference type="PROSITE" id="PS00616">
    <property type="entry name" value="HIS_ACID_PHOSPHAT_1"/>
    <property type="match status" value="1"/>
</dbReference>
<dbReference type="OrthoDB" id="6509975at2759"/>
<keyword evidence="2" id="KW-0732">Signal</keyword>
<sequence length="526" mass="57270">MFSLKHQPLTITLLNIGWFVSVQAGVASTFAGSPTSANFPPSGAIVSAHDSFFPGASAVGFAGPTPTGDEADSVVTAPAVAKMDNIFPLIKPDSADTKSKLWDTLPVASVKSFGLPNTSPLIPKDCELSEVHLLHRHGARYPSDGSLRAAFAGALNAVATRGNLSASGPLNFINTWRYRLGAEILTPFGRSELFNLGVGFRMKYSDLLKVFKDLPVFRTASQARMVDSALHFAVGFFGVQDFQREYHQLITIEEEGFNNTLSPYFQCQNGGNEIAGLGSDKALQWADIYLRPAIARLGRFLEGYDLQVEDLVAMQLLCAYETNALGYSAFCHLFTEEEWKGFNYFIDLSLLYGAGPGNPASSAMGIGYVQEVVSRLTQEQITQFKTTVNGTIPIYVDATHDIVLSRILVAMNFTSLAANGPLPIDHIPENQISPFASNLVGQVLECPTGASKATHIRWLLNDAVLPLTGISGCKPHSNGLCELSTFITGMRQRIEEVDFWFDCFGNYTVPNPDYITNGQFPPNLRN</sequence>
<keyword evidence="4" id="KW-1185">Reference proteome</keyword>
<dbReference type="STRING" id="68775.A0A5C3M3C9"/>
<evidence type="ECO:0000313" key="3">
    <source>
        <dbReference type="EMBL" id="TFK38866.1"/>
    </source>
</evidence>
<dbReference type="PANTHER" id="PTHR20963:SF42">
    <property type="entry name" value="PHOSPHOGLYCERATE MUTASE-LIKE PROTEIN"/>
    <property type="match status" value="1"/>
</dbReference>
<dbReference type="InterPro" id="IPR033379">
    <property type="entry name" value="Acid_Pase_AS"/>
</dbReference>
<evidence type="ECO:0000256" key="1">
    <source>
        <dbReference type="ARBA" id="ARBA00022801"/>
    </source>
</evidence>
<dbReference type="GO" id="GO:0003993">
    <property type="term" value="F:acid phosphatase activity"/>
    <property type="evidence" value="ECO:0007669"/>
    <property type="project" value="TreeGrafter"/>
</dbReference>
<evidence type="ECO:0000313" key="4">
    <source>
        <dbReference type="Proteomes" id="UP000308652"/>
    </source>
</evidence>
<dbReference type="Gene3D" id="3.40.50.1240">
    <property type="entry name" value="Phosphoglycerate mutase-like"/>
    <property type="match status" value="1"/>
</dbReference>
<feature type="signal peptide" evidence="2">
    <location>
        <begin position="1"/>
        <end position="24"/>
    </location>
</feature>
<dbReference type="Proteomes" id="UP000308652">
    <property type="component" value="Unassembled WGS sequence"/>
</dbReference>
<protein>
    <submittedName>
        <fullName evidence="3">Phosphoglycerate mutase-like protein</fullName>
    </submittedName>
</protein>
<proteinExistence type="predicted"/>
<keyword evidence="1" id="KW-0378">Hydrolase</keyword>
<evidence type="ECO:0000256" key="2">
    <source>
        <dbReference type="SAM" id="SignalP"/>
    </source>
</evidence>
<name>A0A5C3M3C9_9AGAR</name>
<accession>A0A5C3M3C9</accession>
<gene>
    <name evidence="3" type="ORF">BDQ12DRAFT_698309</name>
</gene>
<dbReference type="AlphaFoldDB" id="A0A5C3M3C9"/>
<dbReference type="SUPFAM" id="SSF53254">
    <property type="entry name" value="Phosphoglycerate mutase-like"/>
    <property type="match status" value="1"/>
</dbReference>
<dbReference type="EMBL" id="ML213601">
    <property type="protein sequence ID" value="TFK38866.1"/>
    <property type="molecule type" value="Genomic_DNA"/>
</dbReference>
<dbReference type="Pfam" id="PF00328">
    <property type="entry name" value="His_Phos_2"/>
    <property type="match status" value="1"/>
</dbReference>
<dbReference type="CDD" id="cd07061">
    <property type="entry name" value="HP_HAP_like"/>
    <property type="match status" value="1"/>
</dbReference>
<reference evidence="3 4" key="1">
    <citation type="journal article" date="2019" name="Nat. Ecol. Evol.">
        <title>Megaphylogeny resolves global patterns of mushroom evolution.</title>
        <authorList>
            <person name="Varga T."/>
            <person name="Krizsan K."/>
            <person name="Foldi C."/>
            <person name="Dima B."/>
            <person name="Sanchez-Garcia M."/>
            <person name="Sanchez-Ramirez S."/>
            <person name="Szollosi G.J."/>
            <person name="Szarkandi J.G."/>
            <person name="Papp V."/>
            <person name="Albert L."/>
            <person name="Andreopoulos W."/>
            <person name="Angelini C."/>
            <person name="Antonin V."/>
            <person name="Barry K.W."/>
            <person name="Bougher N.L."/>
            <person name="Buchanan P."/>
            <person name="Buyck B."/>
            <person name="Bense V."/>
            <person name="Catcheside P."/>
            <person name="Chovatia M."/>
            <person name="Cooper J."/>
            <person name="Damon W."/>
            <person name="Desjardin D."/>
            <person name="Finy P."/>
            <person name="Geml J."/>
            <person name="Haridas S."/>
            <person name="Hughes K."/>
            <person name="Justo A."/>
            <person name="Karasinski D."/>
            <person name="Kautmanova I."/>
            <person name="Kiss B."/>
            <person name="Kocsube S."/>
            <person name="Kotiranta H."/>
            <person name="LaButti K.M."/>
            <person name="Lechner B.E."/>
            <person name="Liimatainen K."/>
            <person name="Lipzen A."/>
            <person name="Lukacs Z."/>
            <person name="Mihaltcheva S."/>
            <person name="Morgado L.N."/>
            <person name="Niskanen T."/>
            <person name="Noordeloos M.E."/>
            <person name="Ohm R.A."/>
            <person name="Ortiz-Santana B."/>
            <person name="Ovrebo C."/>
            <person name="Racz N."/>
            <person name="Riley R."/>
            <person name="Savchenko A."/>
            <person name="Shiryaev A."/>
            <person name="Soop K."/>
            <person name="Spirin V."/>
            <person name="Szebenyi C."/>
            <person name="Tomsovsky M."/>
            <person name="Tulloss R.E."/>
            <person name="Uehling J."/>
            <person name="Grigoriev I.V."/>
            <person name="Vagvolgyi C."/>
            <person name="Papp T."/>
            <person name="Martin F.M."/>
            <person name="Miettinen O."/>
            <person name="Hibbett D.S."/>
            <person name="Nagy L.G."/>
        </authorList>
    </citation>
    <scope>NUCLEOTIDE SEQUENCE [LARGE SCALE GENOMIC DNA]</scope>
    <source>
        <strain evidence="3 4">CBS 166.37</strain>
    </source>
</reference>
<feature type="chain" id="PRO_5023094805" evidence="2">
    <location>
        <begin position="25"/>
        <end position="526"/>
    </location>
</feature>
<dbReference type="InterPro" id="IPR000560">
    <property type="entry name" value="His_Pase_clade-2"/>
</dbReference>